<dbReference type="PROSITE" id="PS50011">
    <property type="entry name" value="PROTEIN_KINASE_DOM"/>
    <property type="match status" value="1"/>
</dbReference>
<reference evidence="5 6" key="1">
    <citation type="journal article" date="2013" name="BMC Genomics">
        <title>Reconstruction of the lipid metabolism for the microalga Monoraphidium neglectum from its genome sequence reveals characteristics suitable for biofuel production.</title>
        <authorList>
            <person name="Bogen C."/>
            <person name="Al-Dilaimi A."/>
            <person name="Albersmeier A."/>
            <person name="Wichmann J."/>
            <person name="Grundmann M."/>
            <person name="Rupp O."/>
            <person name="Lauersen K.J."/>
            <person name="Blifernez-Klassen O."/>
            <person name="Kalinowski J."/>
            <person name="Goesmann A."/>
            <person name="Mussgnug J.H."/>
            <person name="Kruse O."/>
        </authorList>
    </citation>
    <scope>NUCLEOTIDE SEQUENCE [LARGE SCALE GENOMIC DNA]</scope>
    <source>
        <strain evidence="5 6">SAG 48.87</strain>
    </source>
</reference>
<dbReference type="GO" id="GO:0004674">
    <property type="term" value="F:protein serine/threonine kinase activity"/>
    <property type="evidence" value="ECO:0007669"/>
    <property type="project" value="TreeGrafter"/>
</dbReference>
<dbReference type="InterPro" id="IPR017441">
    <property type="entry name" value="Protein_kinase_ATP_BS"/>
</dbReference>
<feature type="domain" description="Protein kinase" evidence="4">
    <location>
        <begin position="490"/>
        <end position="659"/>
    </location>
</feature>
<dbReference type="Gene3D" id="1.10.510.10">
    <property type="entry name" value="Transferase(Phosphotransferase) domain 1"/>
    <property type="match status" value="1"/>
</dbReference>
<feature type="region of interest" description="Disordered" evidence="2">
    <location>
        <begin position="244"/>
        <end position="263"/>
    </location>
</feature>
<dbReference type="EMBL" id="KK100542">
    <property type="protein sequence ID" value="KIZ05194.1"/>
    <property type="molecule type" value="Genomic_DNA"/>
</dbReference>
<dbReference type="InterPro" id="IPR051681">
    <property type="entry name" value="Ser/Thr_Kinases-Pseudokinases"/>
</dbReference>
<dbReference type="InterPro" id="IPR000719">
    <property type="entry name" value="Prot_kinase_dom"/>
</dbReference>
<feature type="compositionally biased region" description="Low complexity" evidence="2">
    <location>
        <begin position="244"/>
        <end position="253"/>
    </location>
</feature>
<dbReference type="GeneID" id="25735638"/>
<dbReference type="GO" id="GO:0005524">
    <property type="term" value="F:ATP binding"/>
    <property type="evidence" value="ECO:0007669"/>
    <property type="project" value="UniProtKB-UniRule"/>
</dbReference>
<dbReference type="STRING" id="145388.A0A0D2LEV4"/>
<keyword evidence="1" id="KW-0547">Nucleotide-binding</keyword>
<dbReference type="PANTHER" id="PTHR44329:SF214">
    <property type="entry name" value="PROTEIN KINASE DOMAIN-CONTAINING PROTEIN"/>
    <property type="match status" value="1"/>
</dbReference>
<evidence type="ECO:0000259" key="4">
    <source>
        <dbReference type="PROSITE" id="PS50011"/>
    </source>
</evidence>
<protein>
    <recommendedName>
        <fullName evidence="4">Protein kinase domain-containing protein</fullName>
    </recommendedName>
</protein>
<evidence type="ECO:0000313" key="5">
    <source>
        <dbReference type="EMBL" id="KIZ05194.1"/>
    </source>
</evidence>
<proteinExistence type="predicted"/>
<organism evidence="5 6">
    <name type="scientific">Monoraphidium neglectum</name>
    <dbReference type="NCBI Taxonomy" id="145388"/>
    <lineage>
        <taxon>Eukaryota</taxon>
        <taxon>Viridiplantae</taxon>
        <taxon>Chlorophyta</taxon>
        <taxon>core chlorophytes</taxon>
        <taxon>Chlorophyceae</taxon>
        <taxon>CS clade</taxon>
        <taxon>Sphaeropleales</taxon>
        <taxon>Selenastraceae</taxon>
        <taxon>Monoraphidium</taxon>
    </lineage>
</organism>
<evidence type="ECO:0000256" key="3">
    <source>
        <dbReference type="SAM" id="Phobius"/>
    </source>
</evidence>
<dbReference type="Gene3D" id="3.30.200.20">
    <property type="entry name" value="Phosphorylase Kinase, domain 1"/>
    <property type="match status" value="1"/>
</dbReference>
<dbReference type="PROSITE" id="PS00107">
    <property type="entry name" value="PROTEIN_KINASE_ATP"/>
    <property type="match status" value="1"/>
</dbReference>
<keyword evidence="1" id="KW-0067">ATP-binding</keyword>
<dbReference type="OrthoDB" id="543250at2759"/>
<gene>
    <name evidence="5" type="ORF">MNEG_2760</name>
</gene>
<dbReference type="SUPFAM" id="SSF56112">
    <property type="entry name" value="Protein kinase-like (PK-like)"/>
    <property type="match status" value="1"/>
</dbReference>
<sequence>MAGFLSEVHALQQQLAMIHGNPLIGLQEAAELLCIRLKTQLVAIWAVPKDDPTCSVLMAAHGTGAAALQRRIVTRRAEDAPKCVGAACSLSVQDALNTTVEGMPEGLTGDKGALRSFVQVPIGAPDAPLGVLLLAKSEPASFDSNWWQVRLQLAGAGLQPHLYHPQIQQLAQLLTRMEDEQDPVALISLLLTSAGRYMHSATNMAASARLALIASAQSPEVPEALVFECPPAAAKAAAANASGTASSGSNSLGSDHRLAPPSDPEAHVIASRLTLVNTLLASALQGQQARFITDCSAYMQSSARPARDVFTRSSQLVSSIVVVPLIAGDGPALGGLYFTFNSPCDFMHIQDTLLGFIHGVTPMLHIKLTGRADLLASMVAQANCSASAPSTSKALSSSLSGGRSASAFAAAAAGVASPTSVSGGGLAAAPSSSLSSSNGTDPSSALRPAASARLSMVSSNPRLNTEAMLQVLQQDLRSKGRQCLADATELSVAEVLGQGGFGVVYKGWWHKVPVAAKVMPARNTEFEALQVATEMAVLSTVHHPNIVSVFSCLTDMVEATDPGRSTSVSGAADMRTRYRRLGANEDPEGALTTYNIVVMEFCDRGTLYGAMKAGHFHRAMPNGAIGVDLAAIVAVLLDVAYAVQYLHAMHLMHGDIKTR</sequence>
<evidence type="ECO:0000256" key="2">
    <source>
        <dbReference type="SAM" id="MobiDB-lite"/>
    </source>
</evidence>
<dbReference type="PANTHER" id="PTHR44329">
    <property type="entry name" value="SERINE/THREONINE-PROTEIN KINASE TNNI3K-RELATED"/>
    <property type="match status" value="1"/>
</dbReference>
<keyword evidence="3" id="KW-0472">Membrane</keyword>
<keyword evidence="3" id="KW-0812">Transmembrane</keyword>
<dbReference type="InterPro" id="IPR011009">
    <property type="entry name" value="Kinase-like_dom_sf"/>
</dbReference>
<dbReference type="RefSeq" id="XP_013904213.1">
    <property type="nucleotide sequence ID" value="XM_014048759.1"/>
</dbReference>
<dbReference type="Proteomes" id="UP000054498">
    <property type="component" value="Unassembled WGS sequence"/>
</dbReference>
<feature type="binding site" evidence="1">
    <location>
        <position position="517"/>
    </location>
    <ligand>
        <name>ATP</name>
        <dbReference type="ChEBI" id="CHEBI:30616"/>
    </ligand>
</feature>
<name>A0A0D2LEV4_9CHLO</name>
<evidence type="ECO:0000256" key="1">
    <source>
        <dbReference type="PROSITE-ProRule" id="PRU10141"/>
    </source>
</evidence>
<dbReference type="Pfam" id="PF00069">
    <property type="entry name" value="Pkinase"/>
    <property type="match status" value="1"/>
</dbReference>
<evidence type="ECO:0000313" key="6">
    <source>
        <dbReference type="Proteomes" id="UP000054498"/>
    </source>
</evidence>
<dbReference type="KEGG" id="mng:MNEG_2760"/>
<dbReference type="AlphaFoldDB" id="A0A0D2LEV4"/>
<keyword evidence="3" id="KW-1133">Transmembrane helix</keyword>
<accession>A0A0D2LEV4</accession>
<feature type="transmembrane region" description="Helical" evidence="3">
    <location>
        <begin position="623"/>
        <end position="643"/>
    </location>
</feature>
<keyword evidence="6" id="KW-1185">Reference proteome</keyword>
<feature type="region of interest" description="Disordered" evidence="2">
    <location>
        <begin position="427"/>
        <end position="450"/>
    </location>
</feature>